<dbReference type="EMBL" id="SOCA01000004">
    <property type="protein sequence ID" value="TDU70570.1"/>
    <property type="molecule type" value="Genomic_DNA"/>
</dbReference>
<sequence length="99" mass="11134">MNSVHLNLIHPMIALHPTVYGTFTPEAQEARDRLKAWLDSLSPRQLSLLRAEFQHPEKPGVKPMTQKARAAIEAITGYSPARQAPTERPDWGLAIRALR</sequence>
<keyword evidence="2" id="KW-1185">Reference proteome</keyword>
<proteinExistence type="predicted"/>
<organism evidence="1 2">
    <name type="scientific">Prosthecobacter fusiformis</name>
    <dbReference type="NCBI Taxonomy" id="48464"/>
    <lineage>
        <taxon>Bacteria</taxon>
        <taxon>Pseudomonadati</taxon>
        <taxon>Verrucomicrobiota</taxon>
        <taxon>Verrucomicrobiia</taxon>
        <taxon>Verrucomicrobiales</taxon>
        <taxon>Verrucomicrobiaceae</taxon>
        <taxon>Prosthecobacter</taxon>
    </lineage>
</organism>
<evidence type="ECO:0000313" key="1">
    <source>
        <dbReference type="EMBL" id="TDU70570.1"/>
    </source>
</evidence>
<dbReference type="AlphaFoldDB" id="A0A4R7RXJ8"/>
<reference evidence="1 2" key="1">
    <citation type="submission" date="2019-03" db="EMBL/GenBank/DDBJ databases">
        <title>Genomic Encyclopedia of Archaeal and Bacterial Type Strains, Phase II (KMG-II): from individual species to whole genera.</title>
        <authorList>
            <person name="Goeker M."/>
        </authorList>
    </citation>
    <scope>NUCLEOTIDE SEQUENCE [LARGE SCALE GENOMIC DNA]</scope>
    <source>
        <strain evidence="1 2">ATCC 25309</strain>
    </source>
</reference>
<accession>A0A4R7RXJ8</accession>
<comment type="caution">
    <text evidence="1">The sequence shown here is derived from an EMBL/GenBank/DDBJ whole genome shotgun (WGS) entry which is preliminary data.</text>
</comment>
<dbReference type="Proteomes" id="UP000295662">
    <property type="component" value="Unassembled WGS sequence"/>
</dbReference>
<name>A0A4R7RXJ8_9BACT</name>
<gene>
    <name evidence="1" type="ORF">EI77_02617</name>
</gene>
<evidence type="ECO:0000313" key="2">
    <source>
        <dbReference type="Proteomes" id="UP000295662"/>
    </source>
</evidence>
<protein>
    <submittedName>
        <fullName evidence="1">Uncharacterized protein</fullName>
    </submittedName>
</protein>